<feature type="transmembrane region" description="Helical" evidence="1">
    <location>
        <begin position="7"/>
        <end position="25"/>
    </location>
</feature>
<reference evidence="3" key="1">
    <citation type="journal article" date="2014" name="Int. J. Syst. Evol. Microbiol.">
        <title>Complete genome of a new Firmicutes species belonging to the dominant human colonic microbiota ('Ruminococcus bicirculans') reveals two chromosomes and a selective capacity to utilize plant glucans.</title>
        <authorList>
            <consortium name="NISC Comparative Sequencing Program"/>
            <person name="Wegmann U."/>
            <person name="Louis P."/>
            <person name="Goesmann A."/>
            <person name="Henrissat B."/>
            <person name="Duncan S.H."/>
            <person name="Flint H.J."/>
        </authorList>
    </citation>
    <scope>NUCLEOTIDE SEQUENCE</scope>
    <source>
        <strain evidence="3">CECT 7184</strain>
    </source>
</reference>
<dbReference type="PANTHER" id="PTHR38454">
    <property type="entry name" value="INTEGRAL MEMBRANE PROTEIN-RELATED"/>
    <property type="match status" value="1"/>
</dbReference>
<feature type="transmembrane region" description="Helical" evidence="1">
    <location>
        <begin position="442"/>
        <end position="460"/>
    </location>
</feature>
<sequence>MKNYKNYLPHLLAFIGFIILSLAYFNPVLSGKEIIQSDIVQYTGMAKEQMDYRTKYEEESYWTNSAFGGMPTYQLGAKYPHNYVKQLDSVLRFLPRPADYLFLYFIGFYILLLCLKVRPLKAFAGALLFGFSTYLIVIIGAGHNAKAHAIAYMPMVLAGVLLVFRKRYIVGGLLTMVAAALEIGANHFQMTYYLLLLLLAAAVFYTIDFIKKKEYKELGKVMAVFLVAAIVAIGSNATNLMATSEYAGFSTRSKSDLTIGADGLPKPSDNAMSHEYITEYSYGLFETFNLFVPRLMGGGDVENLGVDSNVGKFFVAVGASPAEAAEFSKHVLTYWGNQPGVAAPAYIGAVVIFLFILALFTEHRKIKYVFITGIIFSIILSWGHNFFLTDLMIDYFPMYNKFRAVTSIQVIAEICFPALALLGLQSFFNLNREKRLQKLKKASIVAGSVIVFLFICKGFLDFASEKDNYYSTRVFGQIVPEFIKALIEDRSAMYTSDLIRTFIYVAGAAGILYFFSIEKLKMQYTVIFIGALAVIDLVSLDLNYVNKDNFVEASQVKTPFQPTAADQKILQDTTKFRVFELSGGFNSARTSYFHHSLGGYHAAKPKKIQELFDYQIAKNNHQVLNMMNVKYVIDTDDNQQPIALENPEANGNAWFVSQVEKVATADEAMQALTKGNTKTTAVVENKFADKIAQKYIVDSLASVKVADYRSDYIKYKTNNANDGLVVFSEVYYPKGWKITIDGKAAEMIEANYTLRALPLPKGNHTVEFKFEPQVIKTGSTIALISNIAMFILLIGGIFYLFRSSNRKEA</sequence>
<feature type="transmembrane region" description="Helical" evidence="1">
    <location>
        <begin position="122"/>
        <end position="141"/>
    </location>
</feature>
<dbReference type="RefSeq" id="WP_290362985.1">
    <property type="nucleotide sequence ID" value="NZ_JAUFQU010000001.1"/>
</dbReference>
<dbReference type="Proteomes" id="UP001242368">
    <property type="component" value="Unassembled WGS sequence"/>
</dbReference>
<keyword evidence="1" id="KW-1133">Transmembrane helix</keyword>
<dbReference type="EMBL" id="JAUFQU010000001">
    <property type="protein sequence ID" value="MDN3706936.1"/>
    <property type="molecule type" value="Genomic_DNA"/>
</dbReference>
<reference evidence="4" key="2">
    <citation type="journal article" date="2019" name="Int. J. Syst. Evol. Microbiol.">
        <title>The Global Catalogue of Microorganisms (GCM) 10K type strain sequencing project: providing services to taxonomists for standard genome sequencing and annotation.</title>
        <authorList>
            <consortium name="The Broad Institute Genomics Platform"/>
            <consortium name="The Broad Institute Genome Sequencing Center for Infectious Disease"/>
            <person name="Wu L."/>
            <person name="Ma J."/>
        </authorList>
    </citation>
    <scope>NUCLEOTIDE SEQUENCE [LARGE SCALE GENOMIC DNA]</scope>
    <source>
        <strain evidence="4">CECT 7184</strain>
    </source>
</reference>
<feature type="transmembrane region" description="Helical" evidence="1">
    <location>
        <begin position="781"/>
        <end position="801"/>
    </location>
</feature>
<evidence type="ECO:0000313" key="2">
    <source>
        <dbReference type="EMBL" id="MDN3706936.1"/>
    </source>
</evidence>
<feature type="transmembrane region" description="Helical" evidence="1">
    <location>
        <begin position="498"/>
        <end position="517"/>
    </location>
</feature>
<feature type="transmembrane region" description="Helical" evidence="1">
    <location>
        <begin position="147"/>
        <end position="164"/>
    </location>
</feature>
<organism evidence="3 4">
    <name type="scientific">Paenimyroides ceti</name>
    <dbReference type="NCBI Taxonomy" id="395087"/>
    <lineage>
        <taxon>Bacteria</taxon>
        <taxon>Pseudomonadati</taxon>
        <taxon>Bacteroidota</taxon>
        <taxon>Flavobacteriia</taxon>
        <taxon>Flavobacteriales</taxon>
        <taxon>Flavobacteriaceae</taxon>
        <taxon>Paenimyroides</taxon>
    </lineage>
</organism>
<dbReference type="Pfam" id="PF09586">
    <property type="entry name" value="YfhO"/>
    <property type="match status" value="1"/>
</dbReference>
<keyword evidence="4" id="KW-1185">Reference proteome</keyword>
<name>A0ABT8CX01_9FLAO</name>
<gene>
    <name evidence="2" type="ORF">QW060_07290</name>
    <name evidence="3" type="ORF">QW060_18600</name>
</gene>
<feature type="transmembrane region" description="Helical" evidence="1">
    <location>
        <begin position="408"/>
        <end position="430"/>
    </location>
</feature>
<feature type="transmembrane region" description="Helical" evidence="1">
    <location>
        <begin position="524"/>
        <end position="545"/>
    </location>
</feature>
<dbReference type="InterPro" id="IPR018580">
    <property type="entry name" value="Uncharacterised_YfhO"/>
</dbReference>
<dbReference type="EMBL" id="JAUFQU010000014">
    <property type="protein sequence ID" value="MDN3709069.1"/>
    <property type="molecule type" value="Genomic_DNA"/>
</dbReference>
<feature type="transmembrane region" description="Helical" evidence="1">
    <location>
        <begin position="191"/>
        <end position="210"/>
    </location>
</feature>
<evidence type="ECO:0000256" key="1">
    <source>
        <dbReference type="SAM" id="Phobius"/>
    </source>
</evidence>
<keyword evidence="1" id="KW-0472">Membrane</keyword>
<feature type="transmembrane region" description="Helical" evidence="1">
    <location>
        <begin position="222"/>
        <end position="242"/>
    </location>
</feature>
<feature type="transmembrane region" description="Helical" evidence="1">
    <location>
        <begin position="98"/>
        <end position="115"/>
    </location>
</feature>
<accession>A0ABT8CX01</accession>
<proteinExistence type="predicted"/>
<feature type="transmembrane region" description="Helical" evidence="1">
    <location>
        <begin position="341"/>
        <end position="361"/>
    </location>
</feature>
<feature type="transmembrane region" description="Helical" evidence="1">
    <location>
        <begin position="368"/>
        <end position="388"/>
    </location>
</feature>
<feature type="transmembrane region" description="Helical" evidence="1">
    <location>
        <begin position="169"/>
        <end position="185"/>
    </location>
</feature>
<evidence type="ECO:0000313" key="4">
    <source>
        <dbReference type="Proteomes" id="UP001242368"/>
    </source>
</evidence>
<evidence type="ECO:0000313" key="3">
    <source>
        <dbReference type="EMBL" id="MDN3709069.1"/>
    </source>
</evidence>
<reference evidence="3" key="3">
    <citation type="submission" date="2023-06" db="EMBL/GenBank/DDBJ databases">
        <authorList>
            <person name="Lucena T."/>
            <person name="Sun Q."/>
        </authorList>
    </citation>
    <scope>NUCLEOTIDE SEQUENCE</scope>
    <source>
        <strain evidence="3">CECT 7184</strain>
    </source>
</reference>
<comment type="caution">
    <text evidence="3">The sequence shown here is derived from an EMBL/GenBank/DDBJ whole genome shotgun (WGS) entry which is preliminary data.</text>
</comment>
<dbReference type="PANTHER" id="PTHR38454:SF1">
    <property type="entry name" value="INTEGRAL MEMBRANE PROTEIN"/>
    <property type="match status" value="1"/>
</dbReference>
<protein>
    <submittedName>
        <fullName evidence="3">YfhO family protein</fullName>
    </submittedName>
</protein>
<keyword evidence="1" id="KW-0812">Transmembrane</keyword>